<dbReference type="AlphaFoldDB" id="A0A803PKP4"/>
<dbReference type="InterPro" id="IPR036457">
    <property type="entry name" value="PPM-type-like_dom_sf"/>
</dbReference>
<feature type="domain" description="PPM-type phosphatase" evidence="1">
    <location>
        <begin position="1"/>
        <end position="215"/>
    </location>
</feature>
<reference evidence="2" key="1">
    <citation type="submission" date="2018-11" db="EMBL/GenBank/DDBJ databases">
        <authorList>
            <person name="Grassa J C."/>
        </authorList>
    </citation>
    <scope>NUCLEOTIDE SEQUENCE [LARGE SCALE GENOMIC DNA]</scope>
</reference>
<evidence type="ECO:0000313" key="3">
    <source>
        <dbReference type="Proteomes" id="UP000596661"/>
    </source>
</evidence>
<accession>A0A803PKP4</accession>
<dbReference type="Proteomes" id="UP000596661">
    <property type="component" value="Chromosome 5"/>
</dbReference>
<dbReference type="Gramene" id="evm.model.05.1273">
    <property type="protein sequence ID" value="cds.evm.model.05.1273"/>
    <property type="gene ID" value="evm.TU.05.1273"/>
</dbReference>
<keyword evidence="3" id="KW-1185">Reference proteome</keyword>
<dbReference type="EnsemblPlants" id="evm.model.05.1273">
    <property type="protein sequence ID" value="cds.evm.model.05.1273"/>
    <property type="gene ID" value="evm.TU.05.1273"/>
</dbReference>
<dbReference type="EMBL" id="UZAU01000519">
    <property type="status" value="NOT_ANNOTATED_CDS"/>
    <property type="molecule type" value="Genomic_DNA"/>
</dbReference>
<dbReference type="InterPro" id="IPR015655">
    <property type="entry name" value="PP2C"/>
</dbReference>
<sequence length="221" mass="24300">MDGHGGCAATDYVAENLGKNIVKGVEDVPNSDEEKVAEAIREGYLVTDKEFLSQGVSSGACAASVLVKNGKLHVANVGDCRVVLSRKGVAHVLTNDHRLTTREDERLRIENSGGFVHCRNGVWRVQGSLAVSRAIGDQHLKEWVISEPEIKTIPITSDCQFLIVASDGLWDKIYDREAVDIVLRENSTLKACKRLVDMSSSRGNMDDITVMVVKLHNFMHI</sequence>
<proteinExistence type="predicted"/>
<organism evidence="2 3">
    <name type="scientific">Cannabis sativa</name>
    <name type="common">Hemp</name>
    <name type="synonym">Marijuana</name>
    <dbReference type="NCBI Taxonomy" id="3483"/>
    <lineage>
        <taxon>Eukaryota</taxon>
        <taxon>Viridiplantae</taxon>
        <taxon>Streptophyta</taxon>
        <taxon>Embryophyta</taxon>
        <taxon>Tracheophyta</taxon>
        <taxon>Spermatophyta</taxon>
        <taxon>Magnoliopsida</taxon>
        <taxon>eudicotyledons</taxon>
        <taxon>Gunneridae</taxon>
        <taxon>Pentapetalae</taxon>
        <taxon>rosids</taxon>
        <taxon>fabids</taxon>
        <taxon>Rosales</taxon>
        <taxon>Cannabaceae</taxon>
        <taxon>Cannabis</taxon>
    </lineage>
</organism>
<evidence type="ECO:0000313" key="2">
    <source>
        <dbReference type="EnsemblPlants" id="cds.evm.model.05.1273"/>
    </source>
</evidence>
<dbReference type="SMART" id="SM00332">
    <property type="entry name" value="PP2Cc"/>
    <property type="match status" value="1"/>
</dbReference>
<dbReference type="Pfam" id="PF00481">
    <property type="entry name" value="PP2C"/>
    <property type="match status" value="1"/>
</dbReference>
<dbReference type="CDD" id="cd00143">
    <property type="entry name" value="PP2Cc"/>
    <property type="match status" value="1"/>
</dbReference>
<dbReference type="GO" id="GO:0004722">
    <property type="term" value="F:protein serine/threonine phosphatase activity"/>
    <property type="evidence" value="ECO:0007669"/>
    <property type="project" value="InterPro"/>
</dbReference>
<evidence type="ECO:0000259" key="1">
    <source>
        <dbReference type="PROSITE" id="PS51746"/>
    </source>
</evidence>
<name>A0A803PKP4_CANSA</name>
<dbReference type="InterPro" id="IPR001932">
    <property type="entry name" value="PPM-type_phosphatase-like_dom"/>
</dbReference>
<dbReference type="OMA" id="GCAATDY"/>
<dbReference type="PANTHER" id="PTHR47992">
    <property type="entry name" value="PROTEIN PHOSPHATASE"/>
    <property type="match status" value="1"/>
</dbReference>
<dbReference type="Gene3D" id="3.60.40.10">
    <property type="entry name" value="PPM-type phosphatase domain"/>
    <property type="match status" value="1"/>
</dbReference>
<dbReference type="SUPFAM" id="SSF81606">
    <property type="entry name" value="PP2C-like"/>
    <property type="match status" value="1"/>
</dbReference>
<dbReference type="PROSITE" id="PS51746">
    <property type="entry name" value="PPM_2"/>
    <property type="match status" value="1"/>
</dbReference>
<protein>
    <recommendedName>
        <fullName evidence="1">PPM-type phosphatase domain-containing protein</fullName>
    </recommendedName>
</protein>
<reference evidence="2" key="2">
    <citation type="submission" date="2021-03" db="UniProtKB">
        <authorList>
            <consortium name="EnsemblPlants"/>
        </authorList>
    </citation>
    <scope>IDENTIFICATION</scope>
</reference>